<keyword evidence="1" id="KW-0001">2Fe-2S</keyword>
<feature type="region of interest" description="Disordered" evidence="5">
    <location>
        <begin position="1"/>
        <end position="34"/>
    </location>
</feature>
<keyword evidence="3" id="KW-0408">Iron</keyword>
<keyword evidence="4" id="KW-0411">Iron-sulfur</keyword>
<protein>
    <submittedName>
        <fullName evidence="7">CDGSH iron-sulfur domain-containing protein</fullName>
    </submittedName>
</protein>
<proteinExistence type="predicted"/>
<evidence type="ECO:0000313" key="7">
    <source>
        <dbReference type="EMBL" id="MFD1830646.1"/>
    </source>
</evidence>
<feature type="compositionally biased region" description="Gly residues" evidence="5">
    <location>
        <begin position="11"/>
        <end position="27"/>
    </location>
</feature>
<organism evidence="7 8">
    <name type="scientific">Streptomyces desertarenae</name>
    <dbReference type="NCBI Taxonomy" id="2666184"/>
    <lineage>
        <taxon>Bacteria</taxon>
        <taxon>Bacillati</taxon>
        <taxon>Actinomycetota</taxon>
        <taxon>Actinomycetes</taxon>
        <taxon>Kitasatosporales</taxon>
        <taxon>Streptomycetaceae</taxon>
        <taxon>Streptomyces</taxon>
    </lineage>
</organism>
<dbReference type="InterPro" id="IPR018967">
    <property type="entry name" value="FeS-contain_CDGSH-typ"/>
</dbReference>
<dbReference type="InterPro" id="IPR042216">
    <property type="entry name" value="MitoNEET_CISD"/>
</dbReference>
<evidence type="ECO:0000256" key="4">
    <source>
        <dbReference type="ARBA" id="ARBA00023014"/>
    </source>
</evidence>
<gene>
    <name evidence="7" type="ORF">ACFSJS_13320</name>
</gene>
<keyword evidence="2" id="KW-0479">Metal-binding</keyword>
<keyword evidence="8" id="KW-1185">Reference proteome</keyword>
<name>A0ABW4PMH4_9ACTN</name>
<reference evidence="8" key="1">
    <citation type="journal article" date="2019" name="Int. J. Syst. Evol. Microbiol.">
        <title>The Global Catalogue of Microorganisms (GCM) 10K type strain sequencing project: providing services to taxonomists for standard genome sequencing and annotation.</title>
        <authorList>
            <consortium name="The Broad Institute Genomics Platform"/>
            <consortium name="The Broad Institute Genome Sequencing Center for Infectious Disease"/>
            <person name="Wu L."/>
            <person name="Ma J."/>
        </authorList>
    </citation>
    <scope>NUCLEOTIDE SEQUENCE [LARGE SCALE GENOMIC DNA]</scope>
    <source>
        <strain evidence="8">CGMCC 4.7455</strain>
    </source>
</reference>
<evidence type="ECO:0000256" key="1">
    <source>
        <dbReference type="ARBA" id="ARBA00022714"/>
    </source>
</evidence>
<evidence type="ECO:0000313" key="8">
    <source>
        <dbReference type="Proteomes" id="UP001597365"/>
    </source>
</evidence>
<evidence type="ECO:0000256" key="2">
    <source>
        <dbReference type="ARBA" id="ARBA00022723"/>
    </source>
</evidence>
<feature type="domain" description="Iron-binding zinc finger CDGSH type" evidence="6">
    <location>
        <begin position="45"/>
        <end position="89"/>
    </location>
</feature>
<accession>A0ABW4PMH4</accession>
<comment type="caution">
    <text evidence="7">The sequence shown here is derived from an EMBL/GenBank/DDBJ whole genome shotgun (WGS) entry which is preliminary data.</text>
</comment>
<dbReference type="Proteomes" id="UP001597365">
    <property type="component" value="Unassembled WGS sequence"/>
</dbReference>
<sequence length="98" mass="10454">MRTGPDLPGGTPDGAAGGPGGPAGGVEGRPPRRVVLDPEGPVLIEGPVEVDLPDGRTARSDRFLVAVCTCRRSRRFPWCDTSHRRKERRPRTPGTDGD</sequence>
<dbReference type="RefSeq" id="WP_380899788.1">
    <property type="nucleotide sequence ID" value="NZ_JBHUFU010000007.1"/>
</dbReference>
<evidence type="ECO:0000259" key="6">
    <source>
        <dbReference type="SMART" id="SM00704"/>
    </source>
</evidence>
<evidence type="ECO:0000256" key="3">
    <source>
        <dbReference type="ARBA" id="ARBA00023004"/>
    </source>
</evidence>
<dbReference type="Gene3D" id="3.40.5.90">
    <property type="entry name" value="CDGSH iron-sulfur domain, mitoNEET-type"/>
    <property type="match status" value="1"/>
</dbReference>
<dbReference type="SMART" id="SM00704">
    <property type="entry name" value="ZnF_CDGSH"/>
    <property type="match status" value="1"/>
</dbReference>
<evidence type="ECO:0000256" key="5">
    <source>
        <dbReference type="SAM" id="MobiDB-lite"/>
    </source>
</evidence>
<dbReference type="Pfam" id="PF09360">
    <property type="entry name" value="zf-CDGSH"/>
    <property type="match status" value="1"/>
</dbReference>
<dbReference type="EMBL" id="JBHUFU010000007">
    <property type="protein sequence ID" value="MFD1830646.1"/>
    <property type="molecule type" value="Genomic_DNA"/>
</dbReference>
<feature type="compositionally biased region" description="Low complexity" evidence="5">
    <location>
        <begin position="1"/>
        <end position="10"/>
    </location>
</feature>